<evidence type="ECO:0000313" key="2">
    <source>
        <dbReference type="Proteomes" id="UP001302493"/>
    </source>
</evidence>
<organism evidence="1 2">
    <name type="scientific">Brevundimonas nasdae</name>
    <dbReference type="NCBI Taxonomy" id="172043"/>
    <lineage>
        <taxon>Bacteria</taxon>
        <taxon>Pseudomonadati</taxon>
        <taxon>Pseudomonadota</taxon>
        <taxon>Alphaproteobacteria</taxon>
        <taxon>Caulobacterales</taxon>
        <taxon>Caulobacteraceae</taxon>
        <taxon>Brevundimonas</taxon>
    </lineage>
</organism>
<reference evidence="1" key="1">
    <citation type="submission" date="2023-03" db="EMBL/GenBank/DDBJ databases">
        <title>Genome sequence of Brevundimonas nasdae SJTX8.</title>
        <authorList>
            <person name="Liang R."/>
        </authorList>
    </citation>
    <scope>NUCLEOTIDE SEQUENCE</scope>
    <source>
        <strain evidence="1">X8</strain>
    </source>
</reference>
<protein>
    <submittedName>
        <fullName evidence="1">Uncharacterized protein</fullName>
    </submittedName>
</protein>
<evidence type="ECO:0000313" key="1">
    <source>
        <dbReference type="EMBL" id="WOB78324.1"/>
    </source>
</evidence>
<accession>A0ACD4VM45</accession>
<dbReference type="Proteomes" id="UP001302493">
    <property type="component" value="Chromosome"/>
</dbReference>
<sequence>MKKIFVAYPARPTDIGETIERAKDLSASSTDLEITTWARDDLGGQQLIQPIVKAIQEADVVAADVTALNFNVTYELGYAIGLGKRVLPLQFQAYPAEDADILAIGLYDTLLRQSYADADGALNHMARAETGQRIATNYPADPSPLFIVLPQIKTDDITSLVSRSRRAGLIPRTFDPGEQPRLSASQAVKSVAVSTGIVIPLLDPARSQSSVHNLRCAFVAGVSHALGRPTLLLKKGDWATPLDIRDEVETYHNDEQLQALFTRFAERVHEAKYAMPTSAAGNRSDLSEIYLGDPAAENEEASLQSYFLERGEFRQVLEGRTNVVVGRKGAGKTAVYVRARDQLRDNRAKVIVDLSPEAHQLKQLKDVVLQALAAGSKEFLLSAFWEYVLLLEVCAKILEKDQDIHKRNHKLFEPYQRLLAVFRADPVTEGASFSDRLLKLIDRIAERHRSTFGSKSSVDLSRDQLTNILYETTLPDLRSAIELYALEKDGIHVLFDNLDKGWNAEGLEETDIIMIRTLLDAGRKMENDFRRSGTDFHCTIFLRNDIFEMLLSKMADRGKLTRVLVDWQHADLLKQMIRRRLAFAFGTPTASLESMWNRICIPIIESTGESSLDYMVNRSLMRPRYLLRLLNYCLANAVNFERSRIEWSDIELGESAYSTDVITEVDLEIRDVLTDSHDVLYAFIGEPKEMRQSHLLSLLTKTIKAEQDRMNILLMLLWHGVVGFRRGRDELKYIFDVNYDLKRLQASMSKFGEDDPMLQVNPAFWTGLELCDAE</sequence>
<proteinExistence type="predicted"/>
<dbReference type="EMBL" id="CP119180">
    <property type="protein sequence ID" value="WOB78324.1"/>
    <property type="molecule type" value="Genomic_DNA"/>
</dbReference>
<keyword evidence="2" id="KW-1185">Reference proteome</keyword>
<gene>
    <name evidence="1" type="ORF">PZA08_13590</name>
</gene>
<name>A0ACD4VM45_9CAUL</name>